<proteinExistence type="predicted"/>
<gene>
    <name evidence="2" type="ORF">GR170_00020</name>
</gene>
<accession>A0A6L7FWR8</accession>
<evidence type="ECO:0000259" key="1">
    <source>
        <dbReference type="PROSITE" id="PS50943"/>
    </source>
</evidence>
<comment type="caution">
    <text evidence="2">The sequence shown here is derived from an EMBL/GenBank/DDBJ whole genome shotgun (WGS) entry which is preliminary data.</text>
</comment>
<evidence type="ECO:0000313" key="2">
    <source>
        <dbReference type="EMBL" id="MXN16205.1"/>
    </source>
</evidence>
<name>A0A6L7FWR8_9RHOB</name>
<dbReference type="SUPFAM" id="SSF47413">
    <property type="entry name" value="lambda repressor-like DNA-binding domains"/>
    <property type="match status" value="1"/>
</dbReference>
<dbReference type="AlphaFoldDB" id="A0A6L7FWR8"/>
<sequence>MNTFDPQEVGKRLVQLREYLRLNQGEFADTVGIDRSSYSKIEKGTKPLKAEMAYAISERWGASMDFLYRGRLTDLPHKMAEALMASRTNLKR</sequence>
<dbReference type="InterPro" id="IPR010982">
    <property type="entry name" value="Lambda_DNA-bd_dom_sf"/>
</dbReference>
<protein>
    <submittedName>
        <fullName evidence="2">Helix-turn-helix domain-containing protein</fullName>
    </submittedName>
</protein>
<organism evidence="2 3">
    <name type="scientific">Pseudooceanicola albus</name>
    <dbReference type="NCBI Taxonomy" id="2692189"/>
    <lineage>
        <taxon>Bacteria</taxon>
        <taxon>Pseudomonadati</taxon>
        <taxon>Pseudomonadota</taxon>
        <taxon>Alphaproteobacteria</taxon>
        <taxon>Rhodobacterales</taxon>
        <taxon>Paracoccaceae</taxon>
        <taxon>Pseudooceanicola</taxon>
    </lineage>
</organism>
<dbReference type="GO" id="GO:0003677">
    <property type="term" value="F:DNA binding"/>
    <property type="evidence" value="ECO:0007669"/>
    <property type="project" value="InterPro"/>
</dbReference>
<dbReference type="RefSeq" id="WP_160890761.1">
    <property type="nucleotide sequence ID" value="NZ_WUMU01000001.1"/>
</dbReference>
<dbReference type="Pfam" id="PF12844">
    <property type="entry name" value="HTH_19"/>
    <property type="match status" value="1"/>
</dbReference>
<evidence type="ECO:0000313" key="3">
    <source>
        <dbReference type="Proteomes" id="UP000477911"/>
    </source>
</evidence>
<keyword evidence="3" id="KW-1185">Reference proteome</keyword>
<dbReference type="InterPro" id="IPR001387">
    <property type="entry name" value="Cro/C1-type_HTH"/>
</dbReference>
<feature type="domain" description="HTH cro/C1-type" evidence="1">
    <location>
        <begin position="13"/>
        <end position="67"/>
    </location>
</feature>
<dbReference type="Proteomes" id="UP000477911">
    <property type="component" value="Unassembled WGS sequence"/>
</dbReference>
<dbReference type="CDD" id="cd00093">
    <property type="entry name" value="HTH_XRE"/>
    <property type="match status" value="1"/>
</dbReference>
<dbReference type="EMBL" id="WUMU01000001">
    <property type="protein sequence ID" value="MXN16205.1"/>
    <property type="molecule type" value="Genomic_DNA"/>
</dbReference>
<reference evidence="2 3" key="1">
    <citation type="submission" date="2019-12" db="EMBL/GenBank/DDBJ databases">
        <authorList>
            <person name="Li M."/>
        </authorList>
    </citation>
    <scope>NUCLEOTIDE SEQUENCE [LARGE SCALE GENOMIC DNA]</scope>
    <source>
        <strain evidence="2 3">GBMRC 2024</strain>
    </source>
</reference>
<dbReference type="SMART" id="SM00530">
    <property type="entry name" value="HTH_XRE"/>
    <property type="match status" value="1"/>
</dbReference>
<dbReference type="Gene3D" id="1.10.260.40">
    <property type="entry name" value="lambda repressor-like DNA-binding domains"/>
    <property type="match status" value="1"/>
</dbReference>
<dbReference type="PROSITE" id="PS50943">
    <property type="entry name" value="HTH_CROC1"/>
    <property type="match status" value="1"/>
</dbReference>